<accession>B8IGI0</accession>
<organism evidence="2 3">
    <name type="scientific">Methylobacterium nodulans (strain LMG 21967 / CNCM I-2342 / ORS 2060)</name>
    <dbReference type="NCBI Taxonomy" id="460265"/>
    <lineage>
        <taxon>Bacteria</taxon>
        <taxon>Pseudomonadati</taxon>
        <taxon>Pseudomonadota</taxon>
        <taxon>Alphaproteobacteria</taxon>
        <taxon>Hyphomicrobiales</taxon>
        <taxon>Methylobacteriaceae</taxon>
        <taxon>Methylobacterium</taxon>
    </lineage>
</organism>
<dbReference type="RefSeq" id="WP_015927584.1">
    <property type="nucleotide sequence ID" value="NC_011894.1"/>
</dbReference>
<name>B8IGI0_METNO</name>
<protein>
    <submittedName>
        <fullName evidence="2">Uncharacterized protein</fullName>
    </submittedName>
</protein>
<proteinExistence type="predicted"/>
<keyword evidence="1" id="KW-0472">Membrane</keyword>
<keyword evidence="1" id="KW-1133">Transmembrane helix</keyword>
<dbReference type="HOGENOM" id="CLU_2302580_0_0_5"/>
<dbReference type="Proteomes" id="UP000008207">
    <property type="component" value="Chromosome"/>
</dbReference>
<keyword evidence="1" id="KW-0812">Transmembrane</keyword>
<keyword evidence="3" id="KW-1185">Reference proteome</keyword>
<evidence type="ECO:0000313" key="2">
    <source>
        <dbReference type="EMBL" id="ACL55880.1"/>
    </source>
</evidence>
<reference evidence="2 3" key="1">
    <citation type="submission" date="2009-01" db="EMBL/GenBank/DDBJ databases">
        <title>Complete sequence of chromosome of Methylobacterium nodulans ORS 2060.</title>
        <authorList>
            <consortium name="US DOE Joint Genome Institute"/>
            <person name="Lucas S."/>
            <person name="Copeland A."/>
            <person name="Lapidus A."/>
            <person name="Glavina del Rio T."/>
            <person name="Dalin E."/>
            <person name="Tice H."/>
            <person name="Bruce D."/>
            <person name="Goodwin L."/>
            <person name="Pitluck S."/>
            <person name="Sims D."/>
            <person name="Brettin T."/>
            <person name="Detter J.C."/>
            <person name="Han C."/>
            <person name="Larimer F."/>
            <person name="Land M."/>
            <person name="Hauser L."/>
            <person name="Kyrpides N."/>
            <person name="Ivanova N."/>
            <person name="Marx C.J."/>
            <person name="Richardson P."/>
        </authorList>
    </citation>
    <scope>NUCLEOTIDE SEQUENCE [LARGE SCALE GENOMIC DNA]</scope>
    <source>
        <strain evidence="3">LMG 21967 / CNCM I-2342 / ORS 2060</strain>
    </source>
</reference>
<evidence type="ECO:0000313" key="3">
    <source>
        <dbReference type="Proteomes" id="UP000008207"/>
    </source>
</evidence>
<dbReference type="EMBL" id="CP001349">
    <property type="protein sequence ID" value="ACL55880.1"/>
    <property type="molecule type" value="Genomic_DNA"/>
</dbReference>
<dbReference type="AlphaFoldDB" id="B8IGI0"/>
<gene>
    <name evidence="2" type="ordered locus">Mnod_0856</name>
</gene>
<sequence length="100" mass="10370">MLAFAVCLTLAGATLSIFARVPALLAVLGLTLLAIVAASGLPLVGLDTSHPLPVNLIVAVVALQVGYGLGVILRASLMRFFKEPSADVTQQSAQDETRNQ</sequence>
<dbReference type="OrthoDB" id="9915267at2"/>
<feature type="transmembrane region" description="Helical" evidence="1">
    <location>
        <begin position="56"/>
        <end position="77"/>
    </location>
</feature>
<dbReference type="KEGG" id="mno:Mnod_0856"/>
<evidence type="ECO:0000256" key="1">
    <source>
        <dbReference type="SAM" id="Phobius"/>
    </source>
</evidence>
<feature type="transmembrane region" description="Helical" evidence="1">
    <location>
        <begin position="25"/>
        <end position="44"/>
    </location>
</feature>